<evidence type="ECO:0008006" key="3">
    <source>
        <dbReference type="Google" id="ProtNLM"/>
    </source>
</evidence>
<dbReference type="Pfam" id="PF06304">
    <property type="entry name" value="DUF1048"/>
    <property type="match status" value="1"/>
</dbReference>
<proteinExistence type="predicted"/>
<gene>
    <name evidence="1" type="ORF">Aru02nite_71010</name>
</gene>
<dbReference type="Proteomes" id="UP000612808">
    <property type="component" value="Unassembled WGS sequence"/>
</dbReference>
<dbReference type="SUPFAM" id="SSF158560">
    <property type="entry name" value="BH3980-like"/>
    <property type="match status" value="1"/>
</dbReference>
<protein>
    <recommendedName>
        <fullName evidence="3">DNA-binding ferritin-like protein (Dps family)</fullName>
    </recommendedName>
</protein>
<dbReference type="Gene3D" id="1.10.1900.10">
    <property type="entry name" value="c-terminal domain of poly(a) binding protein"/>
    <property type="match status" value="1"/>
</dbReference>
<dbReference type="RefSeq" id="WP_203664881.1">
    <property type="nucleotide sequence ID" value="NZ_BAAAZM010000029.1"/>
</dbReference>
<reference evidence="1" key="1">
    <citation type="submission" date="2021-01" db="EMBL/GenBank/DDBJ databases">
        <title>Whole genome shotgun sequence of Actinocatenispora rupis NBRC 107355.</title>
        <authorList>
            <person name="Komaki H."/>
            <person name="Tamura T."/>
        </authorList>
    </citation>
    <scope>NUCLEOTIDE SEQUENCE</scope>
    <source>
        <strain evidence="1">NBRC 107355</strain>
    </source>
</reference>
<organism evidence="1 2">
    <name type="scientific">Actinocatenispora rupis</name>
    <dbReference type="NCBI Taxonomy" id="519421"/>
    <lineage>
        <taxon>Bacteria</taxon>
        <taxon>Bacillati</taxon>
        <taxon>Actinomycetota</taxon>
        <taxon>Actinomycetes</taxon>
        <taxon>Micromonosporales</taxon>
        <taxon>Micromonosporaceae</taxon>
        <taxon>Actinocatenispora</taxon>
    </lineage>
</organism>
<evidence type="ECO:0000313" key="1">
    <source>
        <dbReference type="EMBL" id="GID16212.1"/>
    </source>
</evidence>
<evidence type="ECO:0000313" key="2">
    <source>
        <dbReference type="Proteomes" id="UP000612808"/>
    </source>
</evidence>
<keyword evidence="2" id="KW-1185">Reference proteome</keyword>
<sequence length="126" mass="13976">MSDADDNGLIAKLVGPKKRWRAYKARVRALPENYRLAVEAIERFLMLFGPKDGVRIETQFEDLADLFEQAAADGTPIRAVVGDDPVEFVRTFAANYSDGGYLTPKARKRLVQDVDRAAAVDTGETD</sequence>
<dbReference type="AlphaFoldDB" id="A0A8J3JGZ3"/>
<comment type="caution">
    <text evidence="1">The sequence shown here is derived from an EMBL/GenBank/DDBJ whole genome shotgun (WGS) entry which is preliminary data.</text>
</comment>
<name>A0A8J3JGZ3_9ACTN</name>
<dbReference type="EMBL" id="BOMB01000054">
    <property type="protein sequence ID" value="GID16212.1"/>
    <property type="molecule type" value="Genomic_DNA"/>
</dbReference>
<dbReference type="InterPro" id="IPR008316">
    <property type="entry name" value="UCP029876"/>
</dbReference>
<accession>A0A8J3JGZ3</accession>